<organism evidence="1 2">
    <name type="scientific">Photobacterium kishitanii</name>
    <dbReference type="NCBI Taxonomy" id="318456"/>
    <lineage>
        <taxon>Bacteria</taxon>
        <taxon>Pseudomonadati</taxon>
        <taxon>Pseudomonadota</taxon>
        <taxon>Gammaproteobacteria</taxon>
        <taxon>Vibrionales</taxon>
        <taxon>Vibrionaceae</taxon>
        <taxon>Photobacterium</taxon>
    </lineage>
</organism>
<name>A0A0B7JD29_9GAMM</name>
<evidence type="ECO:0000313" key="1">
    <source>
        <dbReference type="EMBL" id="PSU99668.1"/>
    </source>
</evidence>
<accession>A0A2T3KJL0</accession>
<protein>
    <submittedName>
        <fullName evidence="1">Uncharacterized protein</fullName>
    </submittedName>
</protein>
<evidence type="ECO:0000313" key="2">
    <source>
        <dbReference type="Proteomes" id="UP000241426"/>
    </source>
</evidence>
<dbReference type="EMBL" id="PYNF01000005">
    <property type="protein sequence ID" value="PSU99668.1"/>
    <property type="molecule type" value="Genomic_DNA"/>
</dbReference>
<reference evidence="1 2" key="1">
    <citation type="submission" date="2018-01" db="EMBL/GenBank/DDBJ databases">
        <title>Whole genome sequencing of Histamine producing bacteria.</title>
        <authorList>
            <person name="Butler K."/>
        </authorList>
    </citation>
    <scope>NUCLEOTIDE SEQUENCE [LARGE SCALE GENOMIC DNA]</scope>
    <source>
        <strain evidence="1 2">FS-7.2</strain>
    </source>
</reference>
<dbReference type="Gene3D" id="2.40.160.20">
    <property type="match status" value="1"/>
</dbReference>
<dbReference type="AlphaFoldDB" id="A0A0B7JD29"/>
<proteinExistence type="predicted"/>
<dbReference type="Proteomes" id="UP000241426">
    <property type="component" value="Unassembled WGS sequence"/>
</dbReference>
<dbReference type="GeneID" id="29944391"/>
<accession>A0A0B7JD29</accession>
<sequence>MSMISKIPLKFCVPLLALASCAVHADETNPQQFVFGNYGTYLKKPVFNYGPTEFKTHAANQYTVGAGAILKQHHRVKFGYTFGEFKAGEPSQYAHTNMLFTQYDYLLPIARNINLTAGAMAGYQFAAHKVDKIMINGPVIGAQIGAEYRYQQIGFELGYHYNVHLKDHKYEDGIKTTQKDDQTVTMGINYYFQ</sequence>
<gene>
    <name evidence="1" type="ORF">C9J27_08515</name>
</gene>
<dbReference type="eggNOG" id="ENOG50342PD">
    <property type="taxonomic scope" value="Bacteria"/>
</dbReference>
<dbReference type="PROSITE" id="PS51257">
    <property type="entry name" value="PROKAR_LIPOPROTEIN"/>
    <property type="match status" value="1"/>
</dbReference>
<dbReference type="RefSeq" id="WP_052671572.1">
    <property type="nucleotide sequence ID" value="NZ_JAUZMX010000001.1"/>
</dbReference>
<comment type="caution">
    <text evidence="1">The sequence shown here is derived from an EMBL/GenBank/DDBJ whole genome shotgun (WGS) entry which is preliminary data.</text>
</comment>